<name>A0A0M3G9D6_HAEHA</name>
<dbReference type="Proteomes" id="UP000034750">
    <property type="component" value="Unassembled WGS sequence"/>
</dbReference>
<dbReference type="EMBL" id="LCTK01000017">
    <property type="protein sequence ID" value="KKZ58871.1"/>
    <property type="molecule type" value="Genomic_DNA"/>
</dbReference>
<dbReference type="AlphaFoldDB" id="A0A0M3G9D6"/>
<reference evidence="1 2" key="1">
    <citation type="submission" date="2015-05" db="EMBL/GenBank/DDBJ databases">
        <title>Comparative analyses of the lipooligosaccharides from nottypeable Haemophilus influenzae and Haemophilus haemolyticus.</title>
        <authorList>
            <person name="Post D.M.B."/>
            <person name="Ketterer M.R."/>
            <person name="Coffin J.E."/>
            <person name="Reinders L.M."/>
            <person name="Munson R.S.Jr."/>
            <person name="Bair T.B."/>
            <person name="Murphy T.F."/>
            <person name="Foster E."/>
            <person name="Gibson B.W."/>
            <person name="Apicella M.A."/>
        </authorList>
    </citation>
    <scope>NUCLEOTIDE SEQUENCE [LARGE SCALE GENOMIC DNA]</scope>
    <source>
        <strain evidence="1 2">11P18</strain>
    </source>
</reference>
<sequence length="149" mass="16477">MESLQGKTFAYKGNIIAVAKRAIPNTAVTVNDEPAVDGDIAFKIKFKEKADSNELSDLVINSKLLGNDIKLKWLKSCSEPSDYCGVYSPNNLIDNSIVLDLNIVDKDANDVVGFIYTSFYREKKNGLYSDKLPENGLLEYQGVFGATKQ</sequence>
<organism evidence="1 2">
    <name type="scientific">Haemophilus haemolyticus</name>
    <dbReference type="NCBI Taxonomy" id="726"/>
    <lineage>
        <taxon>Bacteria</taxon>
        <taxon>Pseudomonadati</taxon>
        <taxon>Pseudomonadota</taxon>
        <taxon>Gammaproteobacteria</taxon>
        <taxon>Pasteurellales</taxon>
        <taxon>Pasteurellaceae</taxon>
        <taxon>Haemophilus</taxon>
    </lineage>
</organism>
<proteinExistence type="predicted"/>
<accession>A0A0M3G9D6</accession>
<comment type="caution">
    <text evidence="1">The sequence shown here is derived from an EMBL/GenBank/DDBJ whole genome shotgun (WGS) entry which is preliminary data.</text>
</comment>
<dbReference type="RefSeq" id="WP_046953041.1">
    <property type="nucleotide sequence ID" value="NZ_CP031238.1"/>
</dbReference>
<dbReference type="PATRIC" id="fig|726.54.peg.805"/>
<gene>
    <name evidence="1" type="ORF">AAX18_04005</name>
</gene>
<protein>
    <submittedName>
        <fullName evidence="1">Uncharacterized protein</fullName>
    </submittedName>
</protein>
<evidence type="ECO:0000313" key="2">
    <source>
        <dbReference type="Proteomes" id="UP000034750"/>
    </source>
</evidence>
<evidence type="ECO:0000313" key="1">
    <source>
        <dbReference type="EMBL" id="KKZ58871.1"/>
    </source>
</evidence>